<dbReference type="Gene3D" id="4.10.680.10">
    <property type="entry name" value="Cdc42-like binding domain"/>
    <property type="match status" value="1"/>
</dbReference>
<dbReference type="AlphaFoldDB" id="A0A8J7NSB3"/>
<dbReference type="Pfam" id="PF07714">
    <property type="entry name" value="PK_Tyr_Ser-Thr"/>
    <property type="match status" value="1"/>
</dbReference>
<evidence type="ECO:0000256" key="13">
    <source>
        <dbReference type="ARBA" id="ARBA00023137"/>
    </source>
</evidence>
<dbReference type="CDD" id="cd09539">
    <property type="entry name" value="SAM_TNK-like"/>
    <property type="match status" value="1"/>
</dbReference>
<gene>
    <name evidence="22" type="primary">Tnk2_1</name>
    <name evidence="22" type="ORF">GTO95_0013921</name>
</gene>
<reference evidence="22" key="1">
    <citation type="journal article" date="2021" name="Cell">
        <title>Tracing the genetic footprints of vertebrate landing in non-teleost ray-finned fishes.</title>
        <authorList>
            <person name="Bi X."/>
            <person name="Wang K."/>
            <person name="Yang L."/>
            <person name="Pan H."/>
            <person name="Jiang H."/>
            <person name="Wei Q."/>
            <person name="Fang M."/>
            <person name="Yu H."/>
            <person name="Zhu C."/>
            <person name="Cai Y."/>
            <person name="He Y."/>
            <person name="Gan X."/>
            <person name="Zeng H."/>
            <person name="Yu D."/>
            <person name="Zhu Y."/>
            <person name="Jiang H."/>
            <person name="Qiu Q."/>
            <person name="Yang H."/>
            <person name="Zhang Y.E."/>
            <person name="Wang W."/>
            <person name="Zhu M."/>
            <person name="He S."/>
            <person name="Zhang G."/>
        </authorList>
    </citation>
    <scope>NUCLEOTIDE SEQUENCE</scope>
    <source>
        <strain evidence="22">Allg_001</strain>
    </source>
</reference>
<evidence type="ECO:0000256" key="10">
    <source>
        <dbReference type="ARBA" id="ARBA00022777"/>
    </source>
</evidence>
<feature type="compositionally biased region" description="Basic and acidic residues" evidence="19">
    <location>
        <begin position="512"/>
        <end position="524"/>
    </location>
</feature>
<dbReference type="PANTHER" id="PTHR24418">
    <property type="entry name" value="TYROSINE-PROTEIN KINASE"/>
    <property type="match status" value="1"/>
</dbReference>
<dbReference type="EMBL" id="JAAWVO010040377">
    <property type="protein sequence ID" value="MBN3318587.1"/>
    <property type="molecule type" value="Genomic_DNA"/>
</dbReference>
<dbReference type="InterPro" id="IPR013761">
    <property type="entry name" value="SAM/pointed_sf"/>
</dbReference>
<keyword evidence="10 22" id="KW-0418">Kinase</keyword>
<dbReference type="InterPro" id="IPR001452">
    <property type="entry name" value="SH3_domain"/>
</dbReference>
<keyword evidence="12" id="KW-0460">Magnesium</keyword>
<dbReference type="Gene3D" id="1.10.150.50">
    <property type="entry name" value="Transcription Factor, Ets-1"/>
    <property type="match status" value="1"/>
</dbReference>
<dbReference type="InterPro" id="IPR011009">
    <property type="entry name" value="Kinase-like_dom_sf"/>
</dbReference>
<keyword evidence="7" id="KW-0519">Myristate</keyword>
<accession>A0A8J7NSB3</accession>
<protein>
    <submittedName>
        <fullName evidence="22">ACK1 kinase</fullName>
    </submittedName>
</protein>
<dbReference type="Pfam" id="PF22931">
    <property type="entry name" value="SAM_TNK"/>
    <property type="match status" value="1"/>
</dbReference>
<dbReference type="PROSITE" id="PS50002">
    <property type="entry name" value="SH3"/>
    <property type="match status" value="1"/>
</dbReference>
<keyword evidence="6" id="KW-0808">Transferase</keyword>
<evidence type="ECO:0000256" key="2">
    <source>
        <dbReference type="ARBA" id="ARBA00004132"/>
    </source>
</evidence>
<dbReference type="InterPro" id="IPR017441">
    <property type="entry name" value="Protein_kinase_ATP_BS"/>
</dbReference>
<dbReference type="Gene3D" id="3.30.200.20">
    <property type="entry name" value="Phosphorylase Kinase, domain 1"/>
    <property type="match status" value="1"/>
</dbReference>
<feature type="binding site" evidence="18">
    <location>
        <position position="145"/>
    </location>
    <ligand>
        <name>ATP</name>
        <dbReference type="ChEBI" id="CHEBI:30616"/>
    </ligand>
</feature>
<comment type="cofactor">
    <cofactor evidence="1">
        <name>Mg(2+)</name>
        <dbReference type="ChEBI" id="CHEBI:18420"/>
    </cofactor>
</comment>
<evidence type="ECO:0000256" key="17">
    <source>
        <dbReference type="PROSITE-ProRule" id="PRU00192"/>
    </source>
</evidence>
<comment type="subcellular location">
    <subcellularLocation>
        <location evidence="2">Cytoplasmic vesicle</location>
        <location evidence="2">Clathrin-coated vesicle</location>
    </subcellularLocation>
</comment>
<dbReference type="CDD" id="cd05040">
    <property type="entry name" value="PTKc_Ack_like"/>
    <property type="match status" value="1"/>
</dbReference>
<feature type="non-terminal residue" evidence="22">
    <location>
        <position position="745"/>
    </location>
</feature>
<dbReference type="PROSITE" id="PS00107">
    <property type="entry name" value="PROTEIN_KINASE_ATP"/>
    <property type="match status" value="1"/>
</dbReference>
<dbReference type="InterPro" id="IPR037085">
    <property type="entry name" value="Cdc42-bd-like_dom_sf"/>
</dbReference>
<dbReference type="InterPro" id="IPR055175">
    <property type="entry name" value="ACK/TNK-like_SAM"/>
</dbReference>
<feature type="domain" description="Protein kinase" evidence="21">
    <location>
        <begin position="113"/>
        <end position="379"/>
    </location>
</feature>
<dbReference type="Gene3D" id="1.10.510.10">
    <property type="entry name" value="Transferase(Phosphotransferase) domain 1"/>
    <property type="match status" value="1"/>
</dbReference>
<evidence type="ECO:0000256" key="8">
    <source>
        <dbReference type="ARBA" id="ARBA00022723"/>
    </source>
</evidence>
<dbReference type="GO" id="GO:0004713">
    <property type="term" value="F:protein tyrosine kinase activity"/>
    <property type="evidence" value="ECO:0007669"/>
    <property type="project" value="UniProtKB-KW"/>
</dbReference>
<dbReference type="FunFam" id="1.10.510.10:FF:000080">
    <property type="entry name" value="Putative activated CDC42 kinase 1"/>
    <property type="match status" value="1"/>
</dbReference>
<proteinExistence type="inferred from homology"/>
<name>A0A8J7NSB3_ATRSP</name>
<keyword evidence="23" id="KW-1185">Reference proteome</keyword>
<evidence type="ECO:0000256" key="11">
    <source>
        <dbReference type="ARBA" id="ARBA00022840"/>
    </source>
</evidence>
<sequence length="745" mass="83963">MLMDQDTQWLYQLLLEIQLERFYLLIRDNLNVTRIEHFAYVKDADLEQIGIGKPGQRRLWDAVRKYKIALRNRSRIPKVFSGRSQEHYDQSGGSAGQPEAGRSLACLILDRDLTLCEKLGSGSFGVVKRGEWRTPTGRVINVAVKSLRTDMSRETDTLTDFLQEVTIMQNLDHPNIIRLYGVVLTQPLKMVTELAPLGSLYDTLRTRCGEFPLARLWLFATQLAAGMAYLESRRFLHRDLAARNVLLASREVVKIGDFGLMKGLSNERDHYVMNTHRRIPFAWCAPESLKTGTFSHSSDVWMYGVTLWEMFTYCQEPWLGLSGRQILWKVDREGERLPRGPDCPQEMYAVMRKCWASNPSERPSFSALSSLVAEAQPMEVCALRDFNEPRKLRLQANDVITVVDHGLEMLEWRGQNQSTLAVGWFPPSLVAPTVPTPSSLLISAPLRNTLVHTGHGDMRLERSWGSPNHPDEHSGNKKDKEREPSNLRRMAGLSRSLESVLDGPRGGGPRAQDVHPDPKRHPDPRGPSVPPPDTRRLSDAPPPRPPLPNIKHFKIAPQNRDRRMALNQIPGFWVPQQTQARLENASQQESSACNLTKMANLARSTPQLDNHSEVHPPLANERGSIIAQVQDAVHGVTIEECRDALRRHNWNPVKAEQYLKVLLPLCLGVILFPSVLLAHSHTFSLIAVPHIVSVRFILSLSRTHFISLSLTTTVSCCPSLSRVTPFGCLTPLLSQLAAILHFDSL</sequence>
<dbReference type="InterPro" id="IPR020635">
    <property type="entry name" value="Tyr_kinase_cat_dom"/>
</dbReference>
<dbReference type="InterPro" id="IPR001245">
    <property type="entry name" value="Ser-Thr/Tyr_kinase_cat_dom"/>
</dbReference>
<dbReference type="Gene3D" id="1.10.8.10">
    <property type="entry name" value="DNA helicase RuvA subunit, C-terminal domain"/>
    <property type="match status" value="1"/>
</dbReference>
<dbReference type="GO" id="GO:0046872">
    <property type="term" value="F:metal ion binding"/>
    <property type="evidence" value="ECO:0007669"/>
    <property type="project" value="UniProtKB-KW"/>
</dbReference>
<evidence type="ECO:0000256" key="4">
    <source>
        <dbReference type="ARBA" id="ARBA00022490"/>
    </source>
</evidence>
<comment type="similarity">
    <text evidence="16">Belongs to the protein kinase superfamily. Tyr protein kinase family.</text>
</comment>
<keyword evidence="14" id="KW-0968">Cytoplasmic vesicle</keyword>
<evidence type="ECO:0000256" key="1">
    <source>
        <dbReference type="ARBA" id="ARBA00001946"/>
    </source>
</evidence>
<keyword evidence="4" id="KW-0963">Cytoplasm</keyword>
<keyword evidence="5" id="KW-0723">Serine/threonine-protein kinase</keyword>
<comment type="catalytic activity">
    <reaction evidence="15">
        <text>L-threonyl-[protein] + ATP = O-phospho-L-threonyl-[protein] + ADP + H(+)</text>
        <dbReference type="Rhea" id="RHEA:46608"/>
        <dbReference type="Rhea" id="RHEA-COMP:11060"/>
        <dbReference type="Rhea" id="RHEA-COMP:11605"/>
        <dbReference type="ChEBI" id="CHEBI:15378"/>
        <dbReference type="ChEBI" id="CHEBI:30013"/>
        <dbReference type="ChEBI" id="CHEBI:30616"/>
        <dbReference type="ChEBI" id="CHEBI:61977"/>
        <dbReference type="ChEBI" id="CHEBI:456216"/>
        <dbReference type="EC" id="2.7.11.1"/>
    </reaction>
</comment>
<dbReference type="GO" id="GO:0005524">
    <property type="term" value="F:ATP binding"/>
    <property type="evidence" value="ECO:0007669"/>
    <property type="project" value="UniProtKB-UniRule"/>
</dbReference>
<dbReference type="InterPro" id="IPR015116">
    <property type="entry name" value="Cdc42-bd-like"/>
</dbReference>
<dbReference type="GO" id="GO:0004674">
    <property type="term" value="F:protein serine/threonine kinase activity"/>
    <property type="evidence" value="ECO:0007669"/>
    <property type="project" value="UniProtKB-KW"/>
</dbReference>
<keyword evidence="9 18" id="KW-0547">Nucleotide-binding</keyword>
<dbReference type="SUPFAM" id="SSF50044">
    <property type="entry name" value="SH3-domain"/>
    <property type="match status" value="1"/>
</dbReference>
<dbReference type="InterPro" id="IPR049587">
    <property type="entry name" value="TNK-like_SAM"/>
</dbReference>
<evidence type="ECO:0000256" key="6">
    <source>
        <dbReference type="ARBA" id="ARBA00022679"/>
    </source>
</evidence>
<evidence type="ECO:0000256" key="16">
    <source>
        <dbReference type="ARBA" id="ARBA00060742"/>
    </source>
</evidence>
<evidence type="ECO:0000256" key="7">
    <source>
        <dbReference type="ARBA" id="ARBA00022707"/>
    </source>
</evidence>
<evidence type="ECO:0000256" key="14">
    <source>
        <dbReference type="ARBA" id="ARBA00023329"/>
    </source>
</evidence>
<keyword evidence="7" id="KW-0449">Lipoprotein</keyword>
<evidence type="ECO:0000256" key="18">
    <source>
        <dbReference type="PROSITE-ProRule" id="PRU10141"/>
    </source>
</evidence>
<feature type="compositionally biased region" description="Basic and acidic residues" evidence="19">
    <location>
        <begin position="469"/>
        <end position="486"/>
    </location>
</feature>
<feature type="region of interest" description="Disordered" evidence="19">
    <location>
        <begin position="458"/>
        <end position="556"/>
    </location>
</feature>
<keyword evidence="3 17" id="KW-0728">SH3 domain</keyword>
<evidence type="ECO:0000256" key="3">
    <source>
        <dbReference type="ARBA" id="ARBA00022443"/>
    </source>
</evidence>
<keyword evidence="8" id="KW-0479">Metal-binding</keyword>
<evidence type="ECO:0000259" key="21">
    <source>
        <dbReference type="PROSITE" id="PS50011"/>
    </source>
</evidence>
<feature type="non-terminal residue" evidence="22">
    <location>
        <position position="1"/>
    </location>
</feature>
<dbReference type="InterPro" id="IPR000719">
    <property type="entry name" value="Prot_kinase_dom"/>
</dbReference>
<dbReference type="Proteomes" id="UP000736164">
    <property type="component" value="Unassembled WGS sequence"/>
</dbReference>
<dbReference type="FunFam" id="3.30.200.20:FF:000107">
    <property type="entry name" value="Putative activated CDC42 kinase 1"/>
    <property type="match status" value="1"/>
</dbReference>
<evidence type="ECO:0000313" key="22">
    <source>
        <dbReference type="EMBL" id="MBN3318587.1"/>
    </source>
</evidence>
<feature type="domain" description="SH3" evidence="20">
    <location>
        <begin position="375"/>
        <end position="435"/>
    </location>
</feature>
<dbReference type="SUPFAM" id="SSF56112">
    <property type="entry name" value="Protein kinase-like (PK-like)"/>
    <property type="match status" value="1"/>
</dbReference>
<dbReference type="PROSITE" id="PS50011">
    <property type="entry name" value="PROTEIN_KINASE_DOM"/>
    <property type="match status" value="1"/>
</dbReference>
<evidence type="ECO:0000256" key="12">
    <source>
        <dbReference type="ARBA" id="ARBA00022842"/>
    </source>
</evidence>
<evidence type="ECO:0000256" key="19">
    <source>
        <dbReference type="SAM" id="MobiDB-lite"/>
    </source>
</evidence>
<evidence type="ECO:0000259" key="20">
    <source>
        <dbReference type="PROSITE" id="PS50002"/>
    </source>
</evidence>
<dbReference type="PRINTS" id="PR00109">
    <property type="entry name" value="TYRKINASE"/>
</dbReference>
<evidence type="ECO:0000256" key="15">
    <source>
        <dbReference type="ARBA" id="ARBA00047899"/>
    </source>
</evidence>
<keyword evidence="11 18" id="KW-0067">ATP-binding</keyword>
<dbReference type="InterPro" id="IPR008266">
    <property type="entry name" value="Tyr_kinase_AS"/>
</dbReference>
<evidence type="ECO:0000313" key="23">
    <source>
        <dbReference type="Proteomes" id="UP000736164"/>
    </source>
</evidence>
<evidence type="ECO:0000256" key="9">
    <source>
        <dbReference type="ARBA" id="ARBA00022741"/>
    </source>
</evidence>
<dbReference type="SMART" id="SM00219">
    <property type="entry name" value="TyrKc"/>
    <property type="match status" value="1"/>
</dbReference>
<comment type="caution">
    <text evidence="22">The sequence shown here is derived from an EMBL/GenBank/DDBJ whole genome shotgun (WGS) entry which is preliminary data.</text>
</comment>
<dbReference type="PROSITE" id="PS00109">
    <property type="entry name" value="PROTEIN_KINASE_TYR"/>
    <property type="match status" value="1"/>
</dbReference>
<dbReference type="Pfam" id="PF09027">
    <property type="entry name" value="GTPase_binding"/>
    <property type="match status" value="1"/>
</dbReference>
<dbReference type="InterPro" id="IPR050198">
    <property type="entry name" value="Non-receptor_tyrosine_kinases"/>
</dbReference>
<dbReference type="InterPro" id="IPR036028">
    <property type="entry name" value="SH3-like_dom_sf"/>
</dbReference>
<evidence type="ECO:0000256" key="5">
    <source>
        <dbReference type="ARBA" id="ARBA00022527"/>
    </source>
</evidence>
<organism evidence="22 23">
    <name type="scientific">Atractosteus spatula</name>
    <name type="common">Alligator gar</name>
    <name type="synonym">Lepisosteus spatula</name>
    <dbReference type="NCBI Taxonomy" id="7917"/>
    <lineage>
        <taxon>Eukaryota</taxon>
        <taxon>Metazoa</taxon>
        <taxon>Chordata</taxon>
        <taxon>Craniata</taxon>
        <taxon>Vertebrata</taxon>
        <taxon>Euteleostomi</taxon>
        <taxon>Actinopterygii</taxon>
        <taxon>Neopterygii</taxon>
        <taxon>Holostei</taxon>
        <taxon>Semionotiformes</taxon>
        <taxon>Lepisosteidae</taxon>
        <taxon>Atractosteus</taxon>
    </lineage>
</organism>
<keyword evidence="13" id="KW-0829">Tyrosine-protein kinase</keyword>
<dbReference type="GO" id="GO:0030136">
    <property type="term" value="C:clathrin-coated vesicle"/>
    <property type="evidence" value="ECO:0007669"/>
    <property type="project" value="UniProtKB-SubCell"/>
</dbReference>